<dbReference type="KEGG" id="ccoe:CETAM_03725"/>
<evidence type="ECO:0000313" key="8">
    <source>
        <dbReference type="EMBL" id="QGU04019.1"/>
    </source>
</evidence>
<dbReference type="Proteomes" id="UP000425178">
    <property type="component" value="Chromosome"/>
</dbReference>
<feature type="transmembrane region" description="Helical" evidence="6">
    <location>
        <begin position="801"/>
        <end position="822"/>
    </location>
</feature>
<dbReference type="AlphaFoldDB" id="A0A6B8VLT2"/>
<evidence type="ECO:0000256" key="1">
    <source>
        <dbReference type="ARBA" id="ARBA00004651"/>
    </source>
</evidence>
<evidence type="ECO:0000256" key="3">
    <source>
        <dbReference type="ARBA" id="ARBA00022692"/>
    </source>
</evidence>
<dbReference type="GO" id="GO:0005886">
    <property type="term" value="C:plasma membrane"/>
    <property type="evidence" value="ECO:0007669"/>
    <property type="project" value="UniProtKB-SubCell"/>
</dbReference>
<evidence type="ECO:0000259" key="7">
    <source>
        <dbReference type="Pfam" id="PF02687"/>
    </source>
</evidence>
<feature type="transmembrane region" description="Helical" evidence="6">
    <location>
        <begin position="253"/>
        <end position="281"/>
    </location>
</feature>
<feature type="domain" description="ABC3 transporter permease C-terminal" evidence="7">
    <location>
        <begin position="263"/>
        <end position="374"/>
    </location>
</feature>
<dbReference type="Pfam" id="PF02687">
    <property type="entry name" value="FtsX"/>
    <property type="match status" value="2"/>
</dbReference>
<dbReference type="InterPro" id="IPR003838">
    <property type="entry name" value="ABC3_permease_C"/>
</dbReference>
<feature type="transmembrane region" description="Helical" evidence="6">
    <location>
        <begin position="721"/>
        <end position="740"/>
    </location>
</feature>
<evidence type="ECO:0000313" key="9">
    <source>
        <dbReference type="Proteomes" id="UP000425178"/>
    </source>
</evidence>
<name>A0A6B8VLT2_9CORY</name>
<evidence type="ECO:0000256" key="4">
    <source>
        <dbReference type="ARBA" id="ARBA00022989"/>
    </source>
</evidence>
<feature type="transmembrane region" description="Helical" evidence="6">
    <location>
        <begin position="475"/>
        <end position="496"/>
    </location>
</feature>
<keyword evidence="3 6" id="KW-0812">Transmembrane</keyword>
<proteinExistence type="predicted"/>
<feature type="transmembrane region" description="Helical" evidence="6">
    <location>
        <begin position="351"/>
        <end position="372"/>
    </location>
</feature>
<organism evidence="8 9">
    <name type="scientific">Corynebacterium comes</name>
    <dbReference type="NCBI Taxonomy" id="2675218"/>
    <lineage>
        <taxon>Bacteria</taxon>
        <taxon>Bacillati</taxon>
        <taxon>Actinomycetota</taxon>
        <taxon>Actinomycetes</taxon>
        <taxon>Mycobacteriales</taxon>
        <taxon>Corynebacteriaceae</taxon>
        <taxon>Corynebacterium</taxon>
    </lineage>
</organism>
<feature type="transmembrane region" description="Helical" evidence="6">
    <location>
        <begin position="426"/>
        <end position="454"/>
    </location>
</feature>
<keyword evidence="4 6" id="KW-1133">Transmembrane helix</keyword>
<feature type="transmembrane region" description="Helical" evidence="6">
    <location>
        <begin position="393"/>
        <end position="414"/>
    </location>
</feature>
<feature type="domain" description="ABC3 transporter permease C-terminal" evidence="7">
    <location>
        <begin position="724"/>
        <end position="822"/>
    </location>
</feature>
<evidence type="ECO:0000256" key="6">
    <source>
        <dbReference type="SAM" id="Phobius"/>
    </source>
</evidence>
<keyword evidence="9" id="KW-1185">Reference proteome</keyword>
<accession>A0A6B8VLT2</accession>
<evidence type="ECO:0000256" key="2">
    <source>
        <dbReference type="ARBA" id="ARBA00022475"/>
    </source>
</evidence>
<comment type="subcellular location">
    <subcellularLocation>
        <location evidence="1">Cell membrane</location>
        <topology evidence="1">Multi-pass membrane protein</topology>
    </subcellularLocation>
</comment>
<sequence>MRAFRASIRVTRRDALRHPLMSLLAVLIVAIPTAMLSYFLVREESRATAYELSFAPTTATYIGGQCRQSPDGYSHECSKAADERPQQEILLDVLPHGFTAELVVSGPATLESPGAVSQTSLTQVDPGVPQAPSPGDIRLTTPQREQLGVAQGDTVTVTAEGTTVEVTVSSDTPGTDALLSHPTVIDPATFRTSPALWAVWHLEGTRALTWDDVEKLNGVGFTVQSPEILGAPPPSAAGLDGRSPGLVDPPLEFLWTLMTLVSGVVVALLVVQLFSPVFAISVNRQSRTFALMSAQGAAPRHIIWAALTYGALAGLIGATVGVLFGAAAAYVLWLRQYPDWPVEIPWIGLPAVWATAVAASTAATLLPAWLAARADAFSGVPEAASGRMLRRQRWVWTGPGLLVASLILLGVSLLSPPPPNFEDLNWASLASTLGGLTGFIGVAFTAPAVVRLIGLQVSRPLPARLAARDMVRQPLRSMPAVAAIAALVTLSTFFMVQSESFDDRATAWERQTYRPGVIAVPDSPRLEETISAISDVVGPLTRVEVHGISYDWSSPRYAFLVAEPELVEPCNAGEPCGPPVWVPGPQSLFDAPVVIASPLLLDALSVPATMPSGAAMLVSGDVEVEEATFRLQSEVKEPFGDTENVGNKVTLRISPILPETVTDWMPTPEAFEQFGVGSEFLGEMVIAERPITTQMRTELSGIDANIRIPGVPPERESAPQFYVTGIVIFIVTLVLLVSVGQMRQRNALLESIGAPPHLSRAVTASAGALITLSGSVLGLIAGHAGALFTSQSLIRYVSVDWWLILGLVVIAPLSAALIGWAITPGTVLPDHLPE</sequence>
<keyword evidence="2" id="KW-1003">Cell membrane</keyword>
<dbReference type="EMBL" id="CP046453">
    <property type="protein sequence ID" value="QGU04019.1"/>
    <property type="molecule type" value="Genomic_DNA"/>
</dbReference>
<dbReference type="RefSeq" id="WP_156227135.1">
    <property type="nucleotide sequence ID" value="NZ_CP046453.1"/>
</dbReference>
<protein>
    <submittedName>
        <fullName evidence="8">FtsX-like permease family protein</fullName>
    </submittedName>
</protein>
<reference evidence="8 9" key="1">
    <citation type="journal article" date="2021" name="Int. J. Syst. Evol. Microbiol.">
        <title>Classification of three corynebacterial strains isolated from a small paddock in North Rhine-Westphalia: proposal of &lt;i&gt;Corynebacterium kalinowskii&lt;/i&gt; sp. nov., &lt;i&gt;Corynebacterium comes&lt;/i&gt; sp. nov. and &lt;i&gt;Corynebacterium occultum&lt;/i&gt; sp. nov.</title>
        <authorList>
            <person name="Schaffert L."/>
            <person name="Ruwe M."/>
            <person name="Milse J."/>
            <person name="Hanuschka K."/>
            <person name="Ortseifen V."/>
            <person name="Droste J."/>
            <person name="Brandt D."/>
            <person name="Schl L."/>
            <person name="Kutter Y."/>
            <person name="Vinke S."/>
            <person name="Vieh P."/>
            <person name="Jacob L."/>
            <person name="L N.C."/>
            <person name="Schulte-Berndt E."/>
            <person name="Hain C."/>
            <person name="Linder M."/>
            <person name="Schmidt P."/>
            <person name="Wollenschl L."/>
            <person name="Luttermann T."/>
            <person name="Thieme E."/>
            <person name="Hassa J."/>
            <person name="Haak M."/>
            <person name="Wittchen M."/>
            <person name="Mentz A."/>
            <person name="Persicke M."/>
            <person name="Busche T."/>
            <person name="R C."/>
        </authorList>
    </citation>
    <scope>NUCLEOTIDE SEQUENCE [LARGE SCALE GENOMIC DNA]</scope>
    <source>
        <strain evidence="8 9">2019</strain>
    </source>
</reference>
<keyword evidence="5 6" id="KW-0472">Membrane</keyword>
<evidence type="ECO:0000256" key="5">
    <source>
        <dbReference type="ARBA" id="ARBA00023136"/>
    </source>
</evidence>
<feature type="transmembrane region" description="Helical" evidence="6">
    <location>
        <begin position="20"/>
        <end position="41"/>
    </location>
</feature>
<feature type="transmembrane region" description="Helical" evidence="6">
    <location>
        <begin position="302"/>
        <end position="331"/>
    </location>
</feature>
<gene>
    <name evidence="8" type="ORF">CETAM_03725</name>
</gene>